<keyword evidence="7 12" id="KW-0547">Nucleotide-binding</keyword>
<keyword evidence="5 12" id="KW-0808">Transferase</keyword>
<comment type="similarity">
    <text evidence="12">Belongs to the APS kinase family.</text>
</comment>
<dbReference type="InterPro" id="IPR031157">
    <property type="entry name" value="G_TR_CS"/>
</dbReference>
<dbReference type="AlphaFoldDB" id="A0A0R2NYZ3"/>
<dbReference type="InterPro" id="IPR009000">
    <property type="entry name" value="Transl_B-barrel_sf"/>
</dbReference>
<name>A0A0R2NYZ3_9ACTN</name>
<dbReference type="InterPro" id="IPR011779">
    <property type="entry name" value="SO4_adenylTrfase_lsu"/>
</dbReference>
<evidence type="ECO:0000256" key="3">
    <source>
        <dbReference type="ARBA" id="ARBA00005438"/>
    </source>
</evidence>
<dbReference type="InterPro" id="IPR044139">
    <property type="entry name" value="CysN_NoDQ_III"/>
</dbReference>
<evidence type="ECO:0000256" key="2">
    <source>
        <dbReference type="ARBA" id="ARBA00002357"/>
    </source>
</evidence>
<dbReference type="PANTHER" id="PTHR23115">
    <property type="entry name" value="TRANSLATION FACTOR"/>
    <property type="match status" value="1"/>
</dbReference>
<dbReference type="NCBIfam" id="TIGR00455">
    <property type="entry name" value="apsK"/>
    <property type="match status" value="1"/>
</dbReference>
<dbReference type="PRINTS" id="PR00315">
    <property type="entry name" value="ELONGATNFCT"/>
</dbReference>
<dbReference type="CDD" id="cd02027">
    <property type="entry name" value="APSK"/>
    <property type="match status" value="1"/>
</dbReference>
<dbReference type="SUPFAM" id="SSF50465">
    <property type="entry name" value="EF-Tu/eEF-1alpha/eIF2-gamma C-terminal domain"/>
    <property type="match status" value="1"/>
</dbReference>
<dbReference type="HAMAP" id="MF_00065">
    <property type="entry name" value="Adenylyl_sulf_kinase"/>
    <property type="match status" value="1"/>
</dbReference>
<dbReference type="CDD" id="cd04095">
    <property type="entry name" value="CysN_NoDQ_III"/>
    <property type="match status" value="1"/>
</dbReference>
<accession>A0A0R2NYZ3</accession>
<dbReference type="InterPro" id="IPR054696">
    <property type="entry name" value="GTP-eEF1A_C"/>
</dbReference>
<dbReference type="SUPFAM" id="SSF50447">
    <property type="entry name" value="Translation proteins"/>
    <property type="match status" value="1"/>
</dbReference>
<comment type="caution">
    <text evidence="14">The sequence shown here is derived from an EMBL/GenBank/DDBJ whole genome shotgun (WGS) entry which is preliminary data.</text>
</comment>
<gene>
    <name evidence="12" type="primary">cysC</name>
    <name evidence="14" type="ORF">ABR60_02350</name>
</gene>
<evidence type="ECO:0000259" key="13">
    <source>
        <dbReference type="PROSITE" id="PS51722"/>
    </source>
</evidence>
<comment type="function">
    <text evidence="2">APS kinase catalyzes the synthesis of activated sulfate.</text>
</comment>
<dbReference type="Gene3D" id="2.40.30.10">
    <property type="entry name" value="Translation factors"/>
    <property type="match status" value="2"/>
</dbReference>
<dbReference type="GO" id="GO:0000103">
    <property type="term" value="P:sulfate assimilation"/>
    <property type="evidence" value="ECO:0007669"/>
    <property type="project" value="UniProtKB-UniRule"/>
</dbReference>
<comment type="similarity">
    <text evidence="3">In the C-terminal section; belongs to the APS kinase family.</text>
</comment>
<organism evidence="14 15">
    <name type="scientific">Actinobacteria bacterium BACL2 MAG-120802-bin41</name>
    <dbReference type="NCBI Taxonomy" id="1655568"/>
    <lineage>
        <taxon>Bacteria</taxon>
        <taxon>Bacillati</taxon>
        <taxon>Actinomycetota</taxon>
        <taxon>Actinomycetes</taxon>
        <taxon>Actinomycetes incertae sedis</taxon>
        <taxon>ac1 cluster</taxon>
    </lineage>
</organism>
<dbReference type="PROSITE" id="PS00301">
    <property type="entry name" value="G_TR_1"/>
    <property type="match status" value="1"/>
</dbReference>
<feature type="active site" description="Phosphoserine intermediate" evidence="12">
    <location>
        <position position="526"/>
    </location>
</feature>
<dbReference type="NCBIfam" id="TIGR02034">
    <property type="entry name" value="CysN"/>
    <property type="match status" value="1"/>
</dbReference>
<keyword evidence="8 12" id="KW-0067">ATP-binding</keyword>
<evidence type="ECO:0000313" key="15">
    <source>
        <dbReference type="Proteomes" id="UP000053941"/>
    </source>
</evidence>
<proteinExistence type="inferred from homology"/>
<keyword evidence="9" id="KW-0342">GTP-binding</keyword>
<dbReference type="InterPro" id="IPR027417">
    <property type="entry name" value="P-loop_NTPase"/>
</dbReference>
<dbReference type="InterPro" id="IPR002891">
    <property type="entry name" value="APS"/>
</dbReference>
<evidence type="ECO:0000256" key="4">
    <source>
        <dbReference type="ARBA" id="ARBA00007237"/>
    </source>
</evidence>
<evidence type="ECO:0000256" key="8">
    <source>
        <dbReference type="ARBA" id="ARBA00022840"/>
    </source>
</evidence>
<dbReference type="UniPathway" id="UPA00140">
    <property type="reaction ID" value="UER00205"/>
</dbReference>
<evidence type="ECO:0000256" key="11">
    <source>
        <dbReference type="ARBA" id="ARBA00049370"/>
    </source>
</evidence>
<keyword evidence="12" id="KW-0597">Phosphoprotein</keyword>
<dbReference type="Gene3D" id="3.40.50.300">
    <property type="entry name" value="P-loop containing nucleotide triphosphate hydrolases"/>
    <property type="match status" value="2"/>
</dbReference>
<comment type="pathway">
    <text evidence="12">Sulfur metabolism; hydrogen sulfide biosynthesis; sulfite from sulfate: step 2/3.</text>
</comment>
<dbReference type="InterPro" id="IPR059117">
    <property type="entry name" value="APS_kinase_dom"/>
</dbReference>
<dbReference type="GO" id="GO:0003924">
    <property type="term" value="F:GTPase activity"/>
    <property type="evidence" value="ECO:0007669"/>
    <property type="project" value="InterPro"/>
</dbReference>
<dbReference type="EC" id="2.7.1.25" evidence="12"/>
<keyword evidence="6" id="KW-0548">Nucleotidyltransferase</keyword>
<dbReference type="GO" id="GO:0004020">
    <property type="term" value="F:adenylylsulfate kinase activity"/>
    <property type="evidence" value="ECO:0007669"/>
    <property type="project" value="UniProtKB-UniRule"/>
</dbReference>
<dbReference type="Pfam" id="PF01583">
    <property type="entry name" value="APS_kinase"/>
    <property type="match status" value="1"/>
</dbReference>
<comment type="catalytic activity">
    <reaction evidence="11">
        <text>sulfate + ATP + H(+) = adenosine 5'-phosphosulfate + diphosphate</text>
        <dbReference type="Rhea" id="RHEA:18133"/>
        <dbReference type="ChEBI" id="CHEBI:15378"/>
        <dbReference type="ChEBI" id="CHEBI:16189"/>
        <dbReference type="ChEBI" id="CHEBI:30616"/>
        <dbReference type="ChEBI" id="CHEBI:33019"/>
        <dbReference type="ChEBI" id="CHEBI:58243"/>
        <dbReference type="EC" id="2.7.7.4"/>
    </reaction>
</comment>
<dbReference type="GO" id="GO:0005524">
    <property type="term" value="F:ATP binding"/>
    <property type="evidence" value="ECO:0007669"/>
    <property type="project" value="UniProtKB-UniRule"/>
</dbReference>
<dbReference type="Pfam" id="PF00009">
    <property type="entry name" value="GTP_EFTU"/>
    <property type="match status" value="1"/>
</dbReference>
<sequence>MSSLSSKPIVRLLTCGSVDDGKSTLIGRLLVETDSVPHDTVSSARSTRRAGSIIPAGEIDFSLLTDGLEAEREQGITIDVAYRSMSLLDGRRLIIADAPGHEQYTRNMAVAASRADIALVLVDATRGVRVQTLRHLTICALMGVEKVIVVINKLDASNFDQKIYDDLVQELTPTIKRLAIEDACFIPVSALEGDNVVYKTPKTSWHTGGSLLEEIQNWREKPRNNEHKRMGVQLISRAENFRGLSGTVSQGEFKVGDEVVILPSAKKAKISRLATFDGDIQSAPSGKAITMVLTPEVDATRGDFIEGADNFTIPADRFSANLVWLGEEELIHSRSYYLINGSAMVAATITTIRHRIDINNGEHESTRTLAMNEIGLVEIATDSPIALTKYSENRISGNFVIVDRVTLNTIGAGMVVHTLRRASNITKHDYEINKATRSQQKGQRAKVIWMTGLSGSGKSTIADALEKELFAKGIHSYVLDGDNLRLGLNKDLGFTKEDRAENVRRVAEVGKLMVDAGLVVIVALVSPFKVDRDHAREIFDSGEFIEVWVKTPSEICAQRDPKGLYKKAREGNLPNLTGVGQDYEAPTSAELILDGTTDIALNVEKLMKEVL</sequence>
<dbReference type="PROSITE" id="PS51722">
    <property type="entry name" value="G_TR_2"/>
    <property type="match status" value="1"/>
</dbReference>
<dbReference type="NCBIfam" id="NF003013">
    <property type="entry name" value="PRK03846.1"/>
    <property type="match status" value="1"/>
</dbReference>
<dbReference type="EMBL" id="LIAS01000033">
    <property type="protein sequence ID" value="KRO30999.1"/>
    <property type="molecule type" value="Genomic_DNA"/>
</dbReference>
<dbReference type="Pfam" id="PF22594">
    <property type="entry name" value="GTP-eEF1A_C"/>
    <property type="match status" value="1"/>
</dbReference>
<keyword evidence="12" id="KW-0418">Kinase</keyword>
<comment type="similarity">
    <text evidence="4">In the N-terminal section; belongs to the TRAFAC class translation factor GTPase superfamily. Classic translation factor GTPase family. CysN/NodQ subfamily.</text>
</comment>
<feature type="binding site" evidence="12">
    <location>
        <begin position="452"/>
        <end position="459"/>
    </location>
    <ligand>
        <name>ATP</name>
        <dbReference type="ChEBI" id="CHEBI:30616"/>
    </ligand>
</feature>
<dbReference type="GO" id="GO:0005525">
    <property type="term" value="F:GTP binding"/>
    <property type="evidence" value="ECO:0007669"/>
    <property type="project" value="UniProtKB-KW"/>
</dbReference>
<evidence type="ECO:0000256" key="12">
    <source>
        <dbReference type="HAMAP-Rule" id="MF_00065"/>
    </source>
</evidence>
<evidence type="ECO:0000256" key="5">
    <source>
        <dbReference type="ARBA" id="ARBA00022679"/>
    </source>
</evidence>
<dbReference type="Proteomes" id="UP000053941">
    <property type="component" value="Unassembled WGS sequence"/>
</dbReference>
<dbReference type="InterPro" id="IPR000795">
    <property type="entry name" value="T_Tr_GTP-bd_dom"/>
</dbReference>
<dbReference type="SUPFAM" id="SSF52540">
    <property type="entry name" value="P-loop containing nucleoside triphosphate hydrolases"/>
    <property type="match status" value="2"/>
</dbReference>
<feature type="domain" description="Tr-type G" evidence="13">
    <location>
        <begin position="7"/>
        <end position="223"/>
    </location>
</feature>
<evidence type="ECO:0000313" key="14">
    <source>
        <dbReference type="EMBL" id="KRO30999.1"/>
    </source>
</evidence>
<dbReference type="GO" id="GO:0070814">
    <property type="term" value="P:hydrogen sulfide biosynthetic process"/>
    <property type="evidence" value="ECO:0007669"/>
    <property type="project" value="UniProtKB-UniRule"/>
</dbReference>
<dbReference type="InterPro" id="IPR050100">
    <property type="entry name" value="TRAFAC_GTPase_members"/>
</dbReference>
<protein>
    <recommendedName>
        <fullName evidence="12">Adenylyl-sulfate kinase</fullName>
        <ecNumber evidence="12">2.7.1.25</ecNumber>
    </recommendedName>
    <alternativeName>
        <fullName evidence="12">APS kinase</fullName>
    </alternativeName>
    <alternativeName>
        <fullName evidence="12">ATP adenosine-5'-phosphosulfate 3'-phosphotransferase</fullName>
    </alternativeName>
    <alternativeName>
        <fullName evidence="12">Adenosine-5'-phosphosulfate kinase</fullName>
    </alternativeName>
</protein>
<dbReference type="NCBIfam" id="NF004035">
    <property type="entry name" value="PRK05506.1"/>
    <property type="match status" value="1"/>
</dbReference>
<reference evidence="14 15" key="1">
    <citation type="submission" date="2015-10" db="EMBL/GenBank/DDBJ databases">
        <title>Metagenome-Assembled Genomes uncover a global brackish microbiome.</title>
        <authorList>
            <person name="Hugerth L.W."/>
            <person name="Larsson J."/>
            <person name="Alneberg J."/>
            <person name="Lindh M.V."/>
            <person name="Legrand C."/>
            <person name="Pinhassi J."/>
            <person name="Andersson A.F."/>
        </authorList>
    </citation>
    <scope>NUCLEOTIDE SEQUENCE [LARGE SCALE GENOMIC DNA]</scope>
    <source>
        <strain evidence="14">BACL2 MAG-120802-bin41</strain>
    </source>
</reference>
<evidence type="ECO:0000256" key="9">
    <source>
        <dbReference type="ARBA" id="ARBA00023134"/>
    </source>
</evidence>
<evidence type="ECO:0000256" key="7">
    <source>
        <dbReference type="ARBA" id="ARBA00022741"/>
    </source>
</evidence>
<comment type="function">
    <text evidence="12">Catalyzes the synthesis of activated sulfate.</text>
</comment>
<evidence type="ECO:0000256" key="1">
    <source>
        <dbReference type="ARBA" id="ARBA00001823"/>
    </source>
</evidence>
<comment type="catalytic activity">
    <reaction evidence="1 12">
        <text>adenosine 5'-phosphosulfate + ATP = 3'-phosphoadenylyl sulfate + ADP + H(+)</text>
        <dbReference type="Rhea" id="RHEA:24152"/>
        <dbReference type="ChEBI" id="CHEBI:15378"/>
        <dbReference type="ChEBI" id="CHEBI:30616"/>
        <dbReference type="ChEBI" id="CHEBI:58243"/>
        <dbReference type="ChEBI" id="CHEBI:58339"/>
        <dbReference type="ChEBI" id="CHEBI:456216"/>
        <dbReference type="EC" id="2.7.1.25"/>
    </reaction>
</comment>
<dbReference type="GO" id="GO:0004781">
    <property type="term" value="F:sulfate adenylyltransferase (ATP) activity"/>
    <property type="evidence" value="ECO:0007669"/>
    <property type="project" value="UniProtKB-EC"/>
</dbReference>
<dbReference type="InterPro" id="IPR009001">
    <property type="entry name" value="Transl_elong_EF1A/Init_IF2_C"/>
</dbReference>
<keyword evidence="10" id="KW-0511">Multifunctional enzyme</keyword>
<evidence type="ECO:0000256" key="6">
    <source>
        <dbReference type="ARBA" id="ARBA00022695"/>
    </source>
</evidence>
<evidence type="ECO:0000256" key="10">
    <source>
        <dbReference type="ARBA" id="ARBA00023268"/>
    </source>
</evidence>